<reference evidence="2 3" key="1">
    <citation type="journal article" date="2012" name="Science">
        <title>The Paleozoic origin of enzymatic lignin decomposition reconstructed from 31 fungal genomes.</title>
        <authorList>
            <person name="Floudas D."/>
            <person name="Binder M."/>
            <person name="Riley R."/>
            <person name="Barry K."/>
            <person name="Blanchette R.A."/>
            <person name="Henrissat B."/>
            <person name="Martinez A.T."/>
            <person name="Otillar R."/>
            <person name="Spatafora J.W."/>
            <person name="Yadav J.S."/>
            <person name="Aerts A."/>
            <person name="Benoit I."/>
            <person name="Boyd A."/>
            <person name="Carlson A."/>
            <person name="Copeland A."/>
            <person name="Coutinho P.M."/>
            <person name="de Vries R.P."/>
            <person name="Ferreira P."/>
            <person name="Findley K."/>
            <person name="Foster B."/>
            <person name="Gaskell J."/>
            <person name="Glotzer D."/>
            <person name="Gorecki P."/>
            <person name="Heitman J."/>
            <person name="Hesse C."/>
            <person name="Hori C."/>
            <person name="Igarashi K."/>
            <person name="Jurgens J.A."/>
            <person name="Kallen N."/>
            <person name="Kersten P."/>
            <person name="Kohler A."/>
            <person name="Kuees U."/>
            <person name="Kumar T.K.A."/>
            <person name="Kuo A."/>
            <person name="LaButti K."/>
            <person name="Larrondo L.F."/>
            <person name="Lindquist E."/>
            <person name="Ling A."/>
            <person name="Lombard V."/>
            <person name="Lucas S."/>
            <person name="Lundell T."/>
            <person name="Martin R."/>
            <person name="McLaughlin D.J."/>
            <person name="Morgenstern I."/>
            <person name="Morin E."/>
            <person name="Murat C."/>
            <person name="Nagy L.G."/>
            <person name="Nolan M."/>
            <person name="Ohm R.A."/>
            <person name="Patyshakuliyeva A."/>
            <person name="Rokas A."/>
            <person name="Ruiz-Duenas F.J."/>
            <person name="Sabat G."/>
            <person name="Salamov A."/>
            <person name="Samejima M."/>
            <person name="Schmutz J."/>
            <person name="Slot J.C."/>
            <person name="St John F."/>
            <person name="Stenlid J."/>
            <person name="Sun H."/>
            <person name="Sun S."/>
            <person name="Syed K."/>
            <person name="Tsang A."/>
            <person name="Wiebenga A."/>
            <person name="Young D."/>
            <person name="Pisabarro A."/>
            <person name="Eastwood D.C."/>
            <person name="Martin F."/>
            <person name="Cullen D."/>
            <person name="Grigoriev I.V."/>
            <person name="Hibbett D.S."/>
        </authorList>
    </citation>
    <scope>NUCLEOTIDE SEQUENCE</scope>
    <source>
        <strain evidence="3">FP-58527</strain>
    </source>
</reference>
<organism evidence="2 3">
    <name type="scientific">Fomitopsis schrenkii</name>
    <name type="common">Brown rot fungus</name>
    <dbReference type="NCBI Taxonomy" id="2126942"/>
    <lineage>
        <taxon>Eukaryota</taxon>
        <taxon>Fungi</taxon>
        <taxon>Dikarya</taxon>
        <taxon>Basidiomycota</taxon>
        <taxon>Agaricomycotina</taxon>
        <taxon>Agaricomycetes</taxon>
        <taxon>Polyporales</taxon>
        <taxon>Fomitopsis</taxon>
    </lineage>
</organism>
<dbReference type="EMBL" id="KE504128">
    <property type="protein sequence ID" value="EPT03891.1"/>
    <property type="molecule type" value="Genomic_DNA"/>
</dbReference>
<feature type="compositionally biased region" description="Basic residues" evidence="1">
    <location>
        <begin position="439"/>
        <end position="450"/>
    </location>
</feature>
<accession>S8FRN0</accession>
<dbReference type="AlphaFoldDB" id="S8FRN0"/>
<proteinExistence type="predicted"/>
<evidence type="ECO:0000313" key="2">
    <source>
        <dbReference type="EMBL" id="EPT03891.1"/>
    </source>
</evidence>
<sequence>MSRRQSYESNFSTKSRTRKPRCQSASQIARNKESFVTWSEHQNLEEVSFGDIPQDMNKHTSKIFDVTGQLSKAWIKDLTGATEHMEAILPHDFSTFIRCASSSAPDIFSPDKLPDNPLVKELLSELQIVFVAWKKLRDGVDPESETSYNVIRSPAIRECNFRAQCPVALPQPLPLYRPRIKPGDVRILNAKTVCPDGSVFVPKRSLKHLSGASDSAFNELRKMTKGTLSSSGRIGGKSDFRYQATPCTALSDGGGFDFVSSFWEDKKHEHIDAACRQNRMATASAVRQLHALRIRAPVFGLVWAQGTVRAHVDWWEEAEVVDDSGRTVTVPIVRSAPYGGASPRSRRTSHLYHEWDLRDPADILTVYLLIRNIDRWTVGGFVKRINRGIRGLQRGISKEEHTLVPWKRNGDITVAVEDVPEGKHTRETVDSATPVSTPPKRRRKRVPRSS</sequence>
<dbReference type="HOGENOM" id="CLU_634783_0_0_1"/>
<evidence type="ECO:0000313" key="3">
    <source>
        <dbReference type="Proteomes" id="UP000015241"/>
    </source>
</evidence>
<keyword evidence="3" id="KW-1185">Reference proteome</keyword>
<evidence type="ECO:0000256" key="1">
    <source>
        <dbReference type="SAM" id="MobiDB-lite"/>
    </source>
</evidence>
<dbReference type="STRING" id="743788.S8FRN0"/>
<protein>
    <submittedName>
        <fullName evidence="2">Uncharacterized protein</fullName>
    </submittedName>
</protein>
<gene>
    <name evidence="2" type="ORF">FOMPIDRAFT_87703</name>
</gene>
<feature type="region of interest" description="Disordered" evidence="1">
    <location>
        <begin position="1"/>
        <end position="27"/>
    </location>
</feature>
<dbReference type="OrthoDB" id="3261881at2759"/>
<feature type="region of interest" description="Disordered" evidence="1">
    <location>
        <begin position="419"/>
        <end position="450"/>
    </location>
</feature>
<dbReference type="Proteomes" id="UP000015241">
    <property type="component" value="Unassembled WGS sequence"/>
</dbReference>
<dbReference type="InParanoid" id="S8FRN0"/>
<name>S8FRN0_FOMSC</name>
<dbReference type="eggNOG" id="ENOG502SHI7">
    <property type="taxonomic scope" value="Eukaryota"/>
</dbReference>
<feature type="compositionally biased region" description="Basic and acidic residues" evidence="1">
    <location>
        <begin position="420"/>
        <end position="429"/>
    </location>
</feature>